<dbReference type="InterPro" id="IPR011006">
    <property type="entry name" value="CheY-like_superfamily"/>
</dbReference>
<evidence type="ECO:0000313" key="4">
    <source>
        <dbReference type="EMBL" id="EFW05688.1"/>
    </source>
</evidence>
<dbReference type="SMART" id="SM00850">
    <property type="entry name" value="LytTR"/>
    <property type="match status" value="1"/>
</dbReference>
<accession>E7G8H6</accession>
<dbReference type="PANTHER" id="PTHR37299:SF1">
    <property type="entry name" value="STAGE 0 SPORULATION PROTEIN A HOMOLOG"/>
    <property type="match status" value="1"/>
</dbReference>
<dbReference type="Gene3D" id="3.40.50.2300">
    <property type="match status" value="1"/>
</dbReference>
<dbReference type="PROSITE" id="PS50110">
    <property type="entry name" value="RESPONSE_REGULATORY"/>
    <property type="match status" value="1"/>
</dbReference>
<dbReference type="AlphaFoldDB" id="E7G8H6"/>
<dbReference type="SUPFAM" id="SSF52172">
    <property type="entry name" value="CheY-like"/>
    <property type="match status" value="1"/>
</dbReference>
<dbReference type="EMBL" id="ADKX01000017">
    <property type="protein sequence ID" value="EFW05688.1"/>
    <property type="molecule type" value="Genomic_DNA"/>
</dbReference>
<dbReference type="PROSITE" id="PS50930">
    <property type="entry name" value="HTH_LYTTR"/>
    <property type="match status" value="1"/>
</dbReference>
<evidence type="ECO:0000313" key="5">
    <source>
        <dbReference type="Proteomes" id="UP000003157"/>
    </source>
</evidence>
<evidence type="ECO:0008006" key="6">
    <source>
        <dbReference type="Google" id="ProtNLM"/>
    </source>
</evidence>
<feature type="domain" description="Response regulatory" evidence="2">
    <location>
        <begin position="2"/>
        <end position="118"/>
    </location>
</feature>
<protein>
    <recommendedName>
        <fullName evidence="6">Stage 0 sporulation protein A homolog</fullName>
    </recommendedName>
</protein>
<keyword evidence="1" id="KW-0597">Phosphoprotein</keyword>
<organism evidence="4 5">
    <name type="scientific">Coprobacillus cateniformis</name>
    <dbReference type="NCBI Taxonomy" id="100884"/>
    <lineage>
        <taxon>Bacteria</taxon>
        <taxon>Bacillati</taxon>
        <taxon>Bacillota</taxon>
        <taxon>Erysipelotrichia</taxon>
        <taxon>Erysipelotrichales</taxon>
        <taxon>Coprobacillaceae</taxon>
        <taxon>Coprobacillus</taxon>
    </lineage>
</organism>
<evidence type="ECO:0000256" key="1">
    <source>
        <dbReference type="PROSITE-ProRule" id="PRU00169"/>
    </source>
</evidence>
<evidence type="ECO:0000259" key="3">
    <source>
        <dbReference type="PROSITE" id="PS50930"/>
    </source>
</evidence>
<dbReference type="RefSeq" id="WP_008788180.1">
    <property type="nucleotide sequence ID" value="NZ_AKCB01000002.1"/>
</dbReference>
<reference evidence="4 5" key="1">
    <citation type="submission" date="2010-12" db="EMBL/GenBank/DDBJ databases">
        <title>The Genome Sequence of Coprobacillus sp. strain 29_1.</title>
        <authorList>
            <consortium name="The Broad Institute Genome Sequencing Platform"/>
            <person name="Earl A."/>
            <person name="Ward D."/>
            <person name="Feldgarden M."/>
            <person name="Gevers D."/>
            <person name="Daigneault M."/>
            <person name="Sibley C.D."/>
            <person name="White A."/>
            <person name="Strauss J."/>
            <person name="Allen-Vercoe E."/>
            <person name="Young S.K."/>
            <person name="Zeng Q."/>
            <person name="Gargeya S."/>
            <person name="Fitzgerald M."/>
            <person name="Haas B."/>
            <person name="Abouelleil A."/>
            <person name="Alvarado L."/>
            <person name="Arachchi H.M."/>
            <person name="Berlin A."/>
            <person name="Brown A."/>
            <person name="Chapman S.B."/>
            <person name="Chen Z."/>
            <person name="Dunbar C."/>
            <person name="Freedman E."/>
            <person name="Gearin G."/>
            <person name="Gellesch M."/>
            <person name="Goldberg J."/>
            <person name="Griggs A."/>
            <person name="Gujja S."/>
            <person name="Heilman E."/>
            <person name="Heiman D."/>
            <person name="Howarth C."/>
            <person name="Larson L."/>
            <person name="Lui A."/>
            <person name="MacDonald P.J.P."/>
            <person name="Mehta T."/>
            <person name="Montmayeur A."/>
            <person name="Murphy C."/>
            <person name="Neiman D."/>
            <person name="Pearson M."/>
            <person name="Priest M."/>
            <person name="Roberts A."/>
            <person name="Saif S."/>
            <person name="Shea T."/>
            <person name="Shenoy N."/>
            <person name="Sisk P."/>
            <person name="Stolte C."/>
            <person name="Sykes S."/>
            <person name="White J."/>
            <person name="Yandava C."/>
            <person name="Nusbaum C."/>
            <person name="Birren B."/>
        </authorList>
    </citation>
    <scope>NUCLEOTIDE SEQUENCE [LARGE SCALE GENOMIC DNA]</scope>
    <source>
        <strain evidence="4 5">29_1</strain>
    </source>
</reference>
<dbReference type="InterPro" id="IPR046947">
    <property type="entry name" value="LytR-like"/>
</dbReference>
<dbReference type="Pfam" id="PF00072">
    <property type="entry name" value="Response_reg"/>
    <property type="match status" value="1"/>
</dbReference>
<evidence type="ECO:0000259" key="2">
    <source>
        <dbReference type="PROSITE" id="PS50110"/>
    </source>
</evidence>
<dbReference type="GeneID" id="78230712"/>
<dbReference type="PANTHER" id="PTHR37299">
    <property type="entry name" value="TRANSCRIPTIONAL REGULATOR-RELATED"/>
    <property type="match status" value="1"/>
</dbReference>
<dbReference type="HOGENOM" id="CLU_000445_14_1_9"/>
<proteinExistence type="predicted"/>
<feature type="domain" description="HTH LytTR-type" evidence="3">
    <location>
        <begin position="142"/>
        <end position="227"/>
    </location>
</feature>
<dbReference type="SMART" id="SM00448">
    <property type="entry name" value="REC"/>
    <property type="match status" value="1"/>
</dbReference>
<dbReference type="InterPro" id="IPR001789">
    <property type="entry name" value="Sig_transdc_resp-reg_receiver"/>
</dbReference>
<dbReference type="InterPro" id="IPR007492">
    <property type="entry name" value="LytTR_DNA-bd_dom"/>
</dbReference>
<dbReference type="GO" id="GO:0000156">
    <property type="term" value="F:phosphorelay response regulator activity"/>
    <property type="evidence" value="ECO:0007669"/>
    <property type="project" value="InterPro"/>
</dbReference>
<dbReference type="Pfam" id="PF04397">
    <property type="entry name" value="LytTR"/>
    <property type="match status" value="1"/>
</dbReference>
<dbReference type="Gene3D" id="2.40.50.1020">
    <property type="entry name" value="LytTr DNA-binding domain"/>
    <property type="match status" value="1"/>
</dbReference>
<gene>
    <name evidence="4" type="ORF">HMPREF9488_01064</name>
</gene>
<dbReference type="eggNOG" id="COG3279">
    <property type="taxonomic scope" value="Bacteria"/>
</dbReference>
<feature type="modified residue" description="4-aspartylphosphate" evidence="1">
    <location>
        <position position="55"/>
    </location>
</feature>
<dbReference type="STRING" id="100884.GCA_000269565_02910"/>
<dbReference type="GO" id="GO:0003677">
    <property type="term" value="F:DNA binding"/>
    <property type="evidence" value="ECO:0007669"/>
    <property type="project" value="InterPro"/>
</dbReference>
<keyword evidence="5" id="KW-1185">Reference proteome</keyword>
<name>E7G8H6_9FIRM</name>
<dbReference type="Proteomes" id="UP000003157">
    <property type="component" value="Unassembled WGS sequence"/>
</dbReference>
<comment type="caution">
    <text evidence="4">The sequence shown here is derived from an EMBL/GenBank/DDBJ whole genome shotgun (WGS) entry which is preliminary data.</text>
</comment>
<sequence length="233" mass="27446">MKIAICDDQINELEKINQLVEEYCCFNKYKADIYAYSDVNSLMHHIDDINCLILDVLLYKTTGLEVARQIFQRNKDIKIIFCSTNPEYSLEAFEVNAFRYLVKPIDKLKLFGYLDEVRKYYMELSICVNDINHRQRTMSLFDVCYIDMQGRKSTIHLKDKTTIIMVRQMKEWISILDGLGFYLSHKGVLVNLKYVLGIEDDIVTLKNGESVYLSRSYRKDFQKAFFDMLGEIL</sequence>
<dbReference type="OrthoDB" id="9802383at2"/>